<dbReference type="EMBL" id="PDXQ01000002">
    <property type="protein sequence ID" value="TRZ28438.1"/>
    <property type="molecule type" value="Genomic_DNA"/>
</dbReference>
<evidence type="ECO:0008006" key="3">
    <source>
        <dbReference type="Google" id="ProtNLM"/>
    </source>
</evidence>
<dbReference type="RefSeq" id="WP_144204763.1">
    <property type="nucleotide sequence ID" value="NZ_CABHNH010000057.1"/>
</dbReference>
<organism evidence="1 2">
    <name type="scientific">Enterococcus avium</name>
    <name type="common">Streptococcus avium</name>
    <dbReference type="NCBI Taxonomy" id="33945"/>
    <lineage>
        <taxon>Bacteria</taxon>
        <taxon>Bacillati</taxon>
        <taxon>Bacillota</taxon>
        <taxon>Bacilli</taxon>
        <taxon>Lactobacillales</taxon>
        <taxon>Enterococcaceae</taxon>
        <taxon>Enterococcus</taxon>
    </lineage>
</organism>
<comment type="caution">
    <text evidence="1">The sequence shown here is derived from an EMBL/GenBank/DDBJ whole genome shotgun (WGS) entry which is preliminary data.</text>
</comment>
<evidence type="ECO:0000313" key="2">
    <source>
        <dbReference type="Proteomes" id="UP000316316"/>
    </source>
</evidence>
<reference evidence="1 2" key="1">
    <citation type="submission" date="2017-10" db="EMBL/GenBank/DDBJ databases">
        <title>FDA dAtabase for Regulatory Grade micrObial Sequences (FDA-ARGOS): Supporting development and validation of Infectious Disease Dx tests.</title>
        <authorList>
            <person name="Campos J."/>
            <person name="Goldberg B."/>
            <person name="Tallon L.J."/>
            <person name="Sadzewicz L."/>
            <person name="Sengamalay N."/>
            <person name="Ott S."/>
            <person name="Godinez A."/>
            <person name="Nagaraj S."/>
            <person name="Vyas G."/>
            <person name="Aluvathingal J."/>
            <person name="Nadendla S."/>
            <person name="Geyer C."/>
            <person name="Nandy P."/>
            <person name="Hobson J."/>
            <person name="Sichtig H."/>
        </authorList>
    </citation>
    <scope>NUCLEOTIDE SEQUENCE [LARGE SCALE GENOMIC DNA]</scope>
    <source>
        <strain evidence="1 2">FDAARGOS_185</strain>
    </source>
</reference>
<name>A0A8B5VWS4_ENTAV</name>
<accession>A0A8B5VWS4</accession>
<dbReference type="AlphaFoldDB" id="A0A8B5VWS4"/>
<gene>
    <name evidence="1" type="ORF">AUF17_17120</name>
</gene>
<protein>
    <recommendedName>
        <fullName evidence="3">Bacteriocin immunity protein</fullName>
    </recommendedName>
</protein>
<sequence>MKKYTEDDILLLLKEIQEQLRHSQNQYESKTHTIIEDSIIELSKVHGLQFKNCLDNLIQKINIEIGLNVFKFDSVSQERWNELQKVFFNGLGPRAKTMTIARLFGSRI</sequence>
<evidence type="ECO:0000313" key="1">
    <source>
        <dbReference type="EMBL" id="TRZ28438.1"/>
    </source>
</evidence>
<dbReference type="Proteomes" id="UP000316316">
    <property type="component" value="Unassembled WGS sequence"/>
</dbReference>
<proteinExistence type="predicted"/>